<sequence length="52" mass="5533">MAAEDRFQIGHPWAGEAGQVGAGPDENDPFQLRNAAEDALGGREGRETLVQP</sequence>
<comment type="caution">
    <text evidence="2">The sequence shown here is derived from an EMBL/GenBank/DDBJ whole genome shotgun (WGS) entry which is preliminary data.</text>
</comment>
<evidence type="ECO:0000313" key="2">
    <source>
        <dbReference type="EMBL" id="MFE9171625.1"/>
    </source>
</evidence>
<dbReference type="Proteomes" id="UP001601197">
    <property type="component" value="Unassembled WGS sequence"/>
</dbReference>
<proteinExistence type="predicted"/>
<evidence type="ECO:0000313" key="3">
    <source>
        <dbReference type="Proteomes" id="UP001601197"/>
    </source>
</evidence>
<gene>
    <name evidence="2" type="ORF">ACFYNZ_19235</name>
</gene>
<accession>A0ABW6KYV0</accession>
<evidence type="ECO:0000256" key="1">
    <source>
        <dbReference type="SAM" id="MobiDB-lite"/>
    </source>
</evidence>
<keyword evidence="3" id="KW-1185">Reference proteome</keyword>
<dbReference type="EMBL" id="JBIAFJ010000016">
    <property type="protein sequence ID" value="MFE9171625.1"/>
    <property type="molecule type" value="Genomic_DNA"/>
</dbReference>
<name>A0ABW6KYV0_9ACTN</name>
<reference evidence="2 3" key="1">
    <citation type="submission" date="2024-10" db="EMBL/GenBank/DDBJ databases">
        <title>The Natural Products Discovery Center: Release of the First 8490 Sequenced Strains for Exploring Actinobacteria Biosynthetic Diversity.</title>
        <authorList>
            <person name="Kalkreuter E."/>
            <person name="Kautsar S.A."/>
            <person name="Yang D."/>
            <person name="Bader C.D."/>
            <person name="Teijaro C.N."/>
            <person name="Fluegel L."/>
            <person name="Davis C.M."/>
            <person name="Simpson J.R."/>
            <person name="Lauterbach L."/>
            <person name="Steele A.D."/>
            <person name="Gui C."/>
            <person name="Meng S."/>
            <person name="Li G."/>
            <person name="Viehrig K."/>
            <person name="Ye F."/>
            <person name="Su P."/>
            <person name="Kiefer A.F."/>
            <person name="Nichols A."/>
            <person name="Cepeda A.J."/>
            <person name="Yan W."/>
            <person name="Fan B."/>
            <person name="Jiang Y."/>
            <person name="Adhikari A."/>
            <person name="Zheng C.-J."/>
            <person name="Schuster L."/>
            <person name="Cowan T.M."/>
            <person name="Smanski M.J."/>
            <person name="Chevrette M.G."/>
            <person name="De Carvalho L.P.S."/>
            <person name="Shen B."/>
        </authorList>
    </citation>
    <scope>NUCLEOTIDE SEQUENCE [LARGE SCALE GENOMIC DNA]</scope>
    <source>
        <strain evidence="2 3">NPDC007147</strain>
    </source>
</reference>
<dbReference type="RefSeq" id="WP_388348628.1">
    <property type="nucleotide sequence ID" value="NZ_JBIAFJ010000016.1"/>
</dbReference>
<feature type="region of interest" description="Disordered" evidence="1">
    <location>
        <begin position="1"/>
        <end position="30"/>
    </location>
</feature>
<organism evidence="2 3">
    <name type="scientific">Streptomyces kebangsaanensis</name>
    <dbReference type="NCBI Taxonomy" id="864058"/>
    <lineage>
        <taxon>Bacteria</taxon>
        <taxon>Bacillati</taxon>
        <taxon>Actinomycetota</taxon>
        <taxon>Actinomycetes</taxon>
        <taxon>Kitasatosporales</taxon>
        <taxon>Streptomycetaceae</taxon>
        <taxon>Streptomyces</taxon>
    </lineage>
</organism>
<protein>
    <submittedName>
        <fullName evidence="2">Uncharacterized protein</fullName>
    </submittedName>
</protein>